<dbReference type="PANTHER" id="PTHR30345">
    <property type="entry name" value="RIBOSE-5-PHOSPHATE ISOMERASE B"/>
    <property type="match status" value="1"/>
</dbReference>
<keyword evidence="6" id="KW-1185">Reference proteome</keyword>
<feature type="binding site" evidence="4">
    <location>
        <begin position="8"/>
        <end position="9"/>
    </location>
    <ligand>
        <name>D-ribulose 5-phosphate</name>
        <dbReference type="ChEBI" id="CHEBI:58121"/>
    </ligand>
</feature>
<comment type="similarity">
    <text evidence="1">Belongs to the LacAB/RpiB family.</text>
</comment>
<evidence type="ECO:0000256" key="3">
    <source>
        <dbReference type="PIRSR" id="PIRSR005384-1"/>
    </source>
</evidence>
<evidence type="ECO:0000256" key="2">
    <source>
        <dbReference type="ARBA" id="ARBA00023235"/>
    </source>
</evidence>
<feature type="binding site" evidence="4">
    <location>
        <position position="137"/>
    </location>
    <ligand>
        <name>D-ribulose 5-phosphate</name>
        <dbReference type="ChEBI" id="CHEBI:58121"/>
    </ligand>
</feature>
<evidence type="ECO:0000256" key="1">
    <source>
        <dbReference type="ARBA" id="ARBA00008754"/>
    </source>
</evidence>
<gene>
    <name evidence="5" type="ORF">AKJ09_10317</name>
</gene>
<evidence type="ECO:0000313" key="5">
    <source>
        <dbReference type="EMBL" id="AKV03654.1"/>
    </source>
</evidence>
<dbReference type="NCBIfam" id="TIGR01120">
    <property type="entry name" value="rpiB"/>
    <property type="match status" value="1"/>
</dbReference>
<protein>
    <submittedName>
        <fullName evidence="5">Ribose 5-phosphate isomerase B</fullName>
    </submittedName>
</protein>
<dbReference type="KEGG" id="llu:AKJ09_10317"/>
<dbReference type="SUPFAM" id="SSF89623">
    <property type="entry name" value="Ribose/Galactose isomerase RpiB/AlsB"/>
    <property type="match status" value="1"/>
</dbReference>
<dbReference type="GO" id="GO:0019316">
    <property type="term" value="P:D-allose catabolic process"/>
    <property type="evidence" value="ECO:0007669"/>
    <property type="project" value="TreeGrafter"/>
</dbReference>
<dbReference type="GO" id="GO:0009052">
    <property type="term" value="P:pentose-phosphate shunt, non-oxidative branch"/>
    <property type="evidence" value="ECO:0007669"/>
    <property type="project" value="TreeGrafter"/>
</dbReference>
<dbReference type="PANTHER" id="PTHR30345:SF0">
    <property type="entry name" value="DNA DAMAGE-REPAIR_TOLERATION PROTEIN DRT102"/>
    <property type="match status" value="1"/>
</dbReference>
<organism evidence="5 6">
    <name type="scientific">Labilithrix luteola</name>
    <dbReference type="NCBI Taxonomy" id="1391654"/>
    <lineage>
        <taxon>Bacteria</taxon>
        <taxon>Pseudomonadati</taxon>
        <taxon>Myxococcota</taxon>
        <taxon>Polyangia</taxon>
        <taxon>Polyangiales</taxon>
        <taxon>Labilitrichaceae</taxon>
        <taxon>Labilithrix</taxon>
    </lineage>
</organism>
<dbReference type="AlphaFoldDB" id="A0A0K1QD29"/>
<proteinExistence type="inferred from homology"/>
<dbReference type="Pfam" id="PF02502">
    <property type="entry name" value="LacAB_rpiB"/>
    <property type="match status" value="1"/>
</dbReference>
<dbReference type="InterPro" id="IPR004785">
    <property type="entry name" value="RpiB"/>
</dbReference>
<feature type="active site" description="Proton donor" evidence="3">
    <location>
        <position position="98"/>
    </location>
</feature>
<dbReference type="EMBL" id="CP012333">
    <property type="protein sequence ID" value="AKV03654.1"/>
    <property type="molecule type" value="Genomic_DNA"/>
</dbReference>
<evidence type="ECO:0000256" key="4">
    <source>
        <dbReference type="PIRSR" id="PIRSR005384-2"/>
    </source>
</evidence>
<dbReference type="Proteomes" id="UP000064967">
    <property type="component" value="Chromosome"/>
</dbReference>
<feature type="binding site" evidence="4">
    <location>
        <position position="109"/>
    </location>
    <ligand>
        <name>D-ribulose 5-phosphate</name>
        <dbReference type="ChEBI" id="CHEBI:58121"/>
    </ligand>
</feature>
<dbReference type="NCBIfam" id="NF004051">
    <property type="entry name" value="PRK05571.1"/>
    <property type="match status" value="1"/>
</dbReference>
<dbReference type="OrthoDB" id="1778624at2"/>
<dbReference type="PATRIC" id="fig|1391654.3.peg.10454"/>
<accession>A0A0K1QD29</accession>
<feature type="binding site" evidence="4">
    <location>
        <begin position="66"/>
        <end position="70"/>
    </location>
    <ligand>
        <name>D-ribulose 5-phosphate</name>
        <dbReference type="ChEBI" id="CHEBI:58121"/>
    </ligand>
</feature>
<dbReference type="STRING" id="1391654.AKJ09_10317"/>
<dbReference type="GO" id="GO:0004751">
    <property type="term" value="F:ribose-5-phosphate isomerase activity"/>
    <property type="evidence" value="ECO:0007669"/>
    <property type="project" value="TreeGrafter"/>
</dbReference>
<dbReference type="InterPro" id="IPR036569">
    <property type="entry name" value="RpiB_LacA_LacB_sf"/>
</dbReference>
<evidence type="ECO:0000313" key="6">
    <source>
        <dbReference type="Proteomes" id="UP000064967"/>
    </source>
</evidence>
<feature type="active site" description="Proton acceptor" evidence="3">
    <location>
        <position position="65"/>
    </location>
</feature>
<name>A0A0K1QD29_9BACT</name>
<sequence length="144" mass="15205">MRIAIASDHGGLRLKAELKELLAKSGTPAVDLGAHDAASVDYPDYAHELASALVGGKFDLGILVCGSGVGMSISANRHKGVRAVVCSDVYTAKMSRSHNDANVLCLGERVVGPGLAWEIVSTFLAEPASTDERHARRRQKIEPG</sequence>
<dbReference type="PIRSF" id="PIRSF005384">
    <property type="entry name" value="RpiB_LacA_B"/>
    <property type="match status" value="1"/>
</dbReference>
<reference evidence="5 6" key="1">
    <citation type="submission" date="2015-08" db="EMBL/GenBank/DDBJ databases">
        <authorList>
            <person name="Babu N.S."/>
            <person name="Beckwith C.J."/>
            <person name="Beseler K.G."/>
            <person name="Brison A."/>
            <person name="Carone J.V."/>
            <person name="Caskin T.P."/>
            <person name="Diamond M."/>
            <person name="Durham M.E."/>
            <person name="Foxe J.M."/>
            <person name="Go M."/>
            <person name="Henderson B.A."/>
            <person name="Jones I.B."/>
            <person name="McGettigan J.A."/>
            <person name="Micheletti S.J."/>
            <person name="Nasrallah M.E."/>
            <person name="Ortiz D."/>
            <person name="Piller C.R."/>
            <person name="Privatt S.R."/>
            <person name="Schneider S.L."/>
            <person name="Sharp S."/>
            <person name="Smith T.C."/>
            <person name="Stanton J.D."/>
            <person name="Ullery H.E."/>
            <person name="Wilson R.J."/>
            <person name="Serrano M.G."/>
            <person name="Buck G."/>
            <person name="Lee V."/>
            <person name="Wang Y."/>
            <person name="Carvalho R."/>
            <person name="Voegtly L."/>
            <person name="Shi R."/>
            <person name="Duckworth R."/>
            <person name="Johnson A."/>
            <person name="Loviza R."/>
            <person name="Walstead R."/>
            <person name="Shah Z."/>
            <person name="Kiflezghi M."/>
            <person name="Wade K."/>
            <person name="Ball S.L."/>
            <person name="Bradley K.W."/>
            <person name="Asai D.J."/>
            <person name="Bowman C.A."/>
            <person name="Russell D.A."/>
            <person name="Pope W.H."/>
            <person name="Jacobs-Sera D."/>
            <person name="Hendrix R.W."/>
            <person name="Hatfull G.F."/>
        </authorList>
    </citation>
    <scope>NUCLEOTIDE SEQUENCE [LARGE SCALE GENOMIC DNA]</scope>
    <source>
        <strain evidence="5 6">DSM 27648</strain>
    </source>
</reference>
<feature type="binding site" evidence="4">
    <location>
        <position position="133"/>
    </location>
    <ligand>
        <name>D-ribulose 5-phosphate</name>
        <dbReference type="ChEBI" id="CHEBI:58121"/>
    </ligand>
</feature>
<dbReference type="Gene3D" id="3.40.1400.10">
    <property type="entry name" value="Sugar-phosphate isomerase, RpiB/LacA/LacB"/>
    <property type="match status" value="1"/>
</dbReference>
<dbReference type="InterPro" id="IPR003500">
    <property type="entry name" value="RpiB_LacA_LacB"/>
</dbReference>
<dbReference type="NCBIfam" id="TIGR00689">
    <property type="entry name" value="rpiB_lacA_lacB"/>
    <property type="match status" value="1"/>
</dbReference>
<keyword evidence="2 5" id="KW-0413">Isomerase</keyword>
<feature type="binding site" evidence="4">
    <location>
        <position position="99"/>
    </location>
    <ligand>
        <name>D-ribulose 5-phosphate</name>
        <dbReference type="ChEBI" id="CHEBI:58121"/>
    </ligand>
</feature>